<proteinExistence type="predicted"/>
<dbReference type="PROSITE" id="PS50850">
    <property type="entry name" value="MFS"/>
    <property type="match status" value="1"/>
</dbReference>
<dbReference type="InterPro" id="IPR039672">
    <property type="entry name" value="MFS_2"/>
</dbReference>
<gene>
    <name evidence="3" type="ORF">S12H4_49940</name>
</gene>
<feature type="domain" description="Major facilitator superfamily (MFS) profile" evidence="2">
    <location>
        <begin position="1"/>
        <end position="246"/>
    </location>
</feature>
<feature type="transmembrane region" description="Helical" evidence="1">
    <location>
        <begin position="148"/>
        <end position="171"/>
    </location>
</feature>
<dbReference type="GO" id="GO:0015293">
    <property type="term" value="F:symporter activity"/>
    <property type="evidence" value="ECO:0007669"/>
    <property type="project" value="InterPro"/>
</dbReference>
<dbReference type="EMBL" id="BARW01031391">
    <property type="protein sequence ID" value="GAJ03091.1"/>
    <property type="molecule type" value="Genomic_DNA"/>
</dbReference>
<feature type="transmembrane region" description="Helical" evidence="1">
    <location>
        <begin position="91"/>
        <end position="111"/>
    </location>
</feature>
<feature type="non-terminal residue" evidence="3">
    <location>
        <position position="1"/>
    </location>
</feature>
<feature type="transmembrane region" description="Helical" evidence="1">
    <location>
        <begin position="59"/>
        <end position="85"/>
    </location>
</feature>
<protein>
    <recommendedName>
        <fullName evidence="2">Major facilitator superfamily (MFS) profile domain-containing protein</fullName>
    </recommendedName>
</protein>
<evidence type="ECO:0000313" key="3">
    <source>
        <dbReference type="EMBL" id="GAJ03091.1"/>
    </source>
</evidence>
<keyword evidence="1" id="KW-1133">Transmembrane helix</keyword>
<dbReference type="InterPro" id="IPR036259">
    <property type="entry name" value="MFS_trans_sf"/>
</dbReference>
<dbReference type="SUPFAM" id="SSF103473">
    <property type="entry name" value="MFS general substrate transporter"/>
    <property type="match status" value="1"/>
</dbReference>
<organism evidence="3">
    <name type="scientific">marine sediment metagenome</name>
    <dbReference type="NCBI Taxonomy" id="412755"/>
    <lineage>
        <taxon>unclassified sequences</taxon>
        <taxon>metagenomes</taxon>
        <taxon>ecological metagenomes</taxon>
    </lineage>
</organism>
<feature type="transmembrane region" description="Helical" evidence="1">
    <location>
        <begin position="215"/>
        <end position="233"/>
    </location>
</feature>
<evidence type="ECO:0000259" key="2">
    <source>
        <dbReference type="PROSITE" id="PS50850"/>
    </source>
</evidence>
<comment type="caution">
    <text evidence="3">The sequence shown here is derived from an EMBL/GenBank/DDBJ whole genome shotgun (WGS) entry which is preliminary data.</text>
</comment>
<dbReference type="InterPro" id="IPR020846">
    <property type="entry name" value="MFS_dom"/>
</dbReference>
<dbReference type="PANTHER" id="PTHR11328">
    <property type="entry name" value="MAJOR FACILITATOR SUPERFAMILY DOMAIN-CONTAINING PROTEIN"/>
    <property type="match status" value="1"/>
</dbReference>
<dbReference type="GO" id="GO:0008643">
    <property type="term" value="P:carbohydrate transport"/>
    <property type="evidence" value="ECO:0007669"/>
    <property type="project" value="InterPro"/>
</dbReference>
<feature type="non-terminal residue" evidence="3">
    <location>
        <position position="246"/>
    </location>
</feature>
<keyword evidence="1" id="KW-0812">Transmembrane</keyword>
<name>X1UT89_9ZZZZ</name>
<dbReference type="Gene3D" id="1.20.1250.20">
    <property type="entry name" value="MFS general substrate transporter like domains"/>
    <property type="match status" value="1"/>
</dbReference>
<keyword evidence="1" id="KW-0472">Membrane</keyword>
<feature type="transmembrane region" description="Helical" evidence="1">
    <location>
        <begin position="20"/>
        <end position="38"/>
    </location>
</feature>
<sequence length="246" mass="28098">LSLILIFSAPVLDPANPIPVMLWLLLSLFLFDLFATLVDVHTSILRADKFRTETERRKYAGFFAFFDMIAMVLGMMLPPLLLFFADPRLSYMVMAAIIALIAIIFGIMFVGKGAREDKIIIDRYYSKEYKRLNVLKGLWLVIKQKSFMILYISYVLFLAASSIAIAMVAYLSTFILQSTDPDAMIIFLAFFLMGALISIPVWLKLLKKVNDNKKIYVIGSFVTVAVYMLLTFFQTDIDLMIIMFLV</sequence>
<evidence type="ECO:0000256" key="1">
    <source>
        <dbReference type="SAM" id="Phobius"/>
    </source>
</evidence>
<reference evidence="3" key="1">
    <citation type="journal article" date="2014" name="Front. Microbiol.">
        <title>High frequency of phylogenetically diverse reductive dehalogenase-homologous genes in deep subseafloor sedimentary metagenomes.</title>
        <authorList>
            <person name="Kawai M."/>
            <person name="Futagami T."/>
            <person name="Toyoda A."/>
            <person name="Takaki Y."/>
            <person name="Nishi S."/>
            <person name="Hori S."/>
            <person name="Arai W."/>
            <person name="Tsubouchi T."/>
            <person name="Morono Y."/>
            <person name="Uchiyama I."/>
            <person name="Ito T."/>
            <person name="Fujiyama A."/>
            <person name="Inagaki F."/>
            <person name="Takami H."/>
        </authorList>
    </citation>
    <scope>NUCLEOTIDE SEQUENCE</scope>
    <source>
        <strain evidence="3">Expedition CK06-06</strain>
    </source>
</reference>
<dbReference type="AlphaFoldDB" id="X1UT89"/>
<dbReference type="Pfam" id="PF13347">
    <property type="entry name" value="MFS_2"/>
    <property type="match status" value="1"/>
</dbReference>
<dbReference type="PANTHER" id="PTHR11328:SF24">
    <property type="entry name" value="MAJOR FACILITATOR SUPERFAMILY (MFS) PROFILE DOMAIN-CONTAINING PROTEIN"/>
    <property type="match status" value="1"/>
</dbReference>
<accession>X1UT89</accession>
<dbReference type="GO" id="GO:0005886">
    <property type="term" value="C:plasma membrane"/>
    <property type="evidence" value="ECO:0007669"/>
    <property type="project" value="TreeGrafter"/>
</dbReference>
<feature type="transmembrane region" description="Helical" evidence="1">
    <location>
        <begin position="183"/>
        <end position="203"/>
    </location>
</feature>